<evidence type="ECO:0000313" key="4">
    <source>
        <dbReference type="Proteomes" id="UP000217215"/>
    </source>
</evidence>
<dbReference type="GO" id="GO:0003885">
    <property type="term" value="F:D-arabinono-1,4-lactone oxidase activity"/>
    <property type="evidence" value="ECO:0007669"/>
    <property type="project" value="InterPro"/>
</dbReference>
<accession>A0A249KIG4</accession>
<dbReference type="Gene3D" id="3.30.465.10">
    <property type="match status" value="1"/>
</dbReference>
<dbReference type="Proteomes" id="UP000217215">
    <property type="component" value="Chromosome"/>
</dbReference>
<dbReference type="KEGG" id="psuf:A1sIA56_06595"/>
<dbReference type="GO" id="GO:0071949">
    <property type="term" value="F:FAD binding"/>
    <property type="evidence" value="ECO:0007669"/>
    <property type="project" value="InterPro"/>
</dbReference>
<dbReference type="InterPro" id="IPR010031">
    <property type="entry name" value="FAD_lactone_oxidase-like"/>
</dbReference>
<dbReference type="PIRSF" id="PIRSF000136">
    <property type="entry name" value="LGO_GLO"/>
    <property type="match status" value="1"/>
</dbReference>
<dbReference type="PROSITE" id="PS51387">
    <property type="entry name" value="FAD_PCMH"/>
    <property type="match status" value="1"/>
</dbReference>
<dbReference type="Gene3D" id="3.30.70.2520">
    <property type="match status" value="1"/>
</dbReference>
<dbReference type="InterPro" id="IPR007173">
    <property type="entry name" value="ALO_C"/>
</dbReference>
<evidence type="ECO:0000256" key="1">
    <source>
        <dbReference type="ARBA" id="ARBA00023002"/>
    </source>
</evidence>
<evidence type="ECO:0000313" key="3">
    <source>
        <dbReference type="EMBL" id="ASY16536.1"/>
    </source>
</evidence>
<dbReference type="Pfam" id="PF01565">
    <property type="entry name" value="FAD_binding_4"/>
    <property type="match status" value="1"/>
</dbReference>
<dbReference type="PANTHER" id="PTHR43762">
    <property type="entry name" value="L-GULONOLACTONE OXIDASE"/>
    <property type="match status" value="1"/>
</dbReference>
<organism evidence="3 4">
    <name type="scientific">Candidatus Planktophila sulfonica</name>
    <dbReference type="NCBI Taxonomy" id="1884904"/>
    <lineage>
        <taxon>Bacteria</taxon>
        <taxon>Bacillati</taxon>
        <taxon>Actinomycetota</taxon>
        <taxon>Actinomycetes</taxon>
        <taxon>Candidatus Nanopelagicales</taxon>
        <taxon>Candidatus Nanopelagicaceae</taxon>
        <taxon>Candidatus Planktophila</taxon>
    </lineage>
</organism>
<proteinExistence type="predicted"/>
<dbReference type="EMBL" id="CP016773">
    <property type="protein sequence ID" value="ASY16536.1"/>
    <property type="molecule type" value="Genomic_DNA"/>
</dbReference>
<dbReference type="Pfam" id="PF04030">
    <property type="entry name" value="ALO"/>
    <property type="match status" value="1"/>
</dbReference>
<keyword evidence="4" id="KW-1185">Reference proteome</keyword>
<dbReference type="Gene3D" id="1.10.45.10">
    <property type="entry name" value="Vanillyl-alcohol Oxidase, Chain A, domain 4"/>
    <property type="match status" value="1"/>
</dbReference>
<dbReference type="Gene3D" id="3.30.43.10">
    <property type="entry name" value="Uridine Diphospho-n-acetylenolpyruvylglucosamine Reductase, domain 2"/>
    <property type="match status" value="1"/>
</dbReference>
<protein>
    <submittedName>
        <fullName evidence="3">Xylitol oxidase</fullName>
    </submittedName>
</protein>
<dbReference type="AlphaFoldDB" id="A0A249KIG4"/>
<evidence type="ECO:0000259" key="2">
    <source>
        <dbReference type="PROSITE" id="PS51387"/>
    </source>
</evidence>
<dbReference type="InterPro" id="IPR006094">
    <property type="entry name" value="Oxid_FAD_bind_N"/>
</dbReference>
<dbReference type="OrthoDB" id="9800184at2"/>
<dbReference type="InterPro" id="IPR016167">
    <property type="entry name" value="FAD-bd_PCMH_sub1"/>
</dbReference>
<feature type="domain" description="FAD-binding PCMH-type" evidence="2">
    <location>
        <begin position="8"/>
        <end position="172"/>
    </location>
</feature>
<dbReference type="RefSeq" id="WP_095674100.1">
    <property type="nucleotide sequence ID" value="NZ_CP016773.1"/>
</dbReference>
<dbReference type="InterPro" id="IPR016169">
    <property type="entry name" value="FAD-bd_PCMH_sub2"/>
</dbReference>
<sequence length="409" mass="45771">MQNWSKNVDFNDRGYLQPESLAELQEVVRSTAKLRARGTAHCFNEIANTSSYAINLSKMPQTIEINPESNSVTVAAGLKYGELAPVLHQQGWALNNLASLPHISIVGSISTGTHGSGIKNQNLANQVLSIDLVTAEGELRHIDRTNPAFNALVVGLGLGGIVYQYELKIEPTFEIRQVIYPEIPLDVLQRGFDQIMGTAYSVSYFTNWDSDQVGNLWCKFRDSEVIPESIGGSAKADKKYHPIPSVDPVACTDQLGEPGYWHERLSHFKLDFTPSVGEEIQTEFFVDRKDAAAAIEAVSKLGAEISPLLWITELRTIAADDLWLTGAYQRDTLAIHFTWKKDDAIYPVIEKVEAALRPFNYRPHWGKVFTADARYLKSVYPKMSEFKALVEALDPTKKFENSFTRRFLA</sequence>
<keyword evidence="1" id="KW-0560">Oxidoreductase</keyword>
<dbReference type="GO" id="GO:0080049">
    <property type="term" value="F:L-gulono-1,4-lactone dehydrogenase activity"/>
    <property type="evidence" value="ECO:0007669"/>
    <property type="project" value="TreeGrafter"/>
</dbReference>
<dbReference type="Gene3D" id="3.30.70.2530">
    <property type="match status" value="1"/>
</dbReference>
<reference evidence="3 4" key="1">
    <citation type="submission" date="2016-07" db="EMBL/GenBank/DDBJ databases">
        <title>High microdiversification within the ubiquitous acI lineage of Actinobacteria.</title>
        <authorList>
            <person name="Neuenschwander S.M."/>
            <person name="Salcher M."/>
            <person name="Ghai R."/>
            <person name="Pernthaler J."/>
        </authorList>
    </citation>
    <scope>NUCLEOTIDE SEQUENCE [LARGE SCALE GENOMIC DNA]</scope>
    <source>
        <strain evidence="3">MMS-IA-56</strain>
    </source>
</reference>
<gene>
    <name evidence="3" type="ORF">A1sIA56_06595</name>
</gene>
<name>A0A249KIG4_9ACTN</name>
<dbReference type="InterPro" id="IPR036318">
    <property type="entry name" value="FAD-bd_PCMH-like_sf"/>
</dbReference>
<dbReference type="InterPro" id="IPR016166">
    <property type="entry name" value="FAD-bd_PCMH"/>
</dbReference>
<dbReference type="GO" id="GO:0016020">
    <property type="term" value="C:membrane"/>
    <property type="evidence" value="ECO:0007669"/>
    <property type="project" value="InterPro"/>
</dbReference>
<dbReference type="PANTHER" id="PTHR43762:SF1">
    <property type="entry name" value="D-ARABINONO-1,4-LACTONE OXIDASE"/>
    <property type="match status" value="1"/>
</dbReference>
<dbReference type="SUPFAM" id="SSF56176">
    <property type="entry name" value="FAD-binding/transporter-associated domain-like"/>
    <property type="match status" value="1"/>
</dbReference>
<dbReference type="InterPro" id="IPR016171">
    <property type="entry name" value="Vanillyl_alc_oxidase_C-sub2"/>
</dbReference>